<dbReference type="Proteomes" id="UP000663866">
    <property type="component" value="Unassembled WGS sequence"/>
</dbReference>
<comment type="caution">
    <text evidence="12">The sequence shown here is derived from an EMBL/GenBank/DDBJ whole genome shotgun (WGS) entry which is preliminary data.</text>
</comment>
<dbReference type="InterPro" id="IPR036390">
    <property type="entry name" value="WH_DNA-bd_sf"/>
</dbReference>
<dbReference type="AlphaFoldDB" id="A0A820SU31"/>
<evidence type="ECO:0000313" key="12">
    <source>
        <dbReference type="EMBL" id="CAF4463992.1"/>
    </source>
</evidence>
<feature type="non-terminal residue" evidence="12">
    <location>
        <position position="205"/>
    </location>
</feature>
<dbReference type="Gene3D" id="1.10.10.10">
    <property type="entry name" value="Winged helix-like DNA-binding domain superfamily/Winged helix DNA-binding domain"/>
    <property type="match status" value="1"/>
</dbReference>
<keyword evidence="8 9" id="KW-0539">Nucleus</keyword>
<dbReference type="EMBL" id="CAJOBJ010202566">
    <property type="protein sequence ID" value="CAF4987459.1"/>
    <property type="molecule type" value="Genomic_DNA"/>
</dbReference>
<evidence type="ECO:0000256" key="10">
    <source>
        <dbReference type="SAM" id="MobiDB-lite"/>
    </source>
</evidence>
<evidence type="ECO:0000313" key="14">
    <source>
        <dbReference type="EMBL" id="CAF4987459.1"/>
    </source>
</evidence>
<dbReference type="EMBL" id="CAJOBI010121969">
    <property type="protein sequence ID" value="CAF4682770.1"/>
    <property type="molecule type" value="Genomic_DNA"/>
</dbReference>
<organism evidence="12 15">
    <name type="scientific">Rotaria magnacalcarata</name>
    <dbReference type="NCBI Taxonomy" id="392030"/>
    <lineage>
        <taxon>Eukaryota</taxon>
        <taxon>Metazoa</taxon>
        <taxon>Spiralia</taxon>
        <taxon>Gnathifera</taxon>
        <taxon>Rotifera</taxon>
        <taxon>Eurotatoria</taxon>
        <taxon>Bdelloidea</taxon>
        <taxon>Philodinida</taxon>
        <taxon>Philodinidae</taxon>
        <taxon>Rotaria</taxon>
    </lineage>
</organism>
<evidence type="ECO:0000259" key="11">
    <source>
        <dbReference type="PROSITE" id="PS50039"/>
    </source>
</evidence>
<evidence type="ECO:0000313" key="15">
    <source>
        <dbReference type="Proteomes" id="UP000663866"/>
    </source>
</evidence>
<feature type="DNA-binding region" description="Fork-head" evidence="9">
    <location>
        <begin position="155"/>
        <end position="205"/>
    </location>
</feature>
<dbReference type="InterPro" id="IPR036388">
    <property type="entry name" value="WH-like_DNA-bd_sf"/>
</dbReference>
<keyword evidence="4" id="KW-0963">Cytoplasm</keyword>
<dbReference type="InterPro" id="IPR001766">
    <property type="entry name" value="Fork_head_dom"/>
</dbReference>
<dbReference type="Proteomes" id="UP000681720">
    <property type="component" value="Unassembled WGS sequence"/>
</dbReference>
<dbReference type="SUPFAM" id="SSF46785">
    <property type="entry name" value="Winged helix' DNA-binding domain"/>
    <property type="match status" value="1"/>
</dbReference>
<keyword evidence="5" id="KW-0805">Transcription regulation</keyword>
<feature type="domain" description="Fork-head" evidence="11">
    <location>
        <begin position="155"/>
        <end position="205"/>
    </location>
</feature>
<evidence type="ECO:0000313" key="13">
    <source>
        <dbReference type="EMBL" id="CAF4682770.1"/>
    </source>
</evidence>
<evidence type="ECO:0000256" key="1">
    <source>
        <dbReference type="ARBA" id="ARBA00004123"/>
    </source>
</evidence>
<gene>
    <name evidence="14" type="ORF">GIL414_LOCUS56412</name>
    <name evidence="12" type="ORF">OVN521_LOCUS38617</name>
    <name evidence="13" type="ORF">SMN809_LOCUS42349</name>
</gene>
<evidence type="ECO:0000256" key="5">
    <source>
        <dbReference type="ARBA" id="ARBA00023015"/>
    </source>
</evidence>
<keyword evidence="3" id="KW-0217">Developmental protein</keyword>
<protein>
    <recommendedName>
        <fullName evidence="11">Fork-head domain-containing protein</fullName>
    </recommendedName>
</protein>
<keyword evidence="6 9" id="KW-0238">DNA-binding</keyword>
<feature type="compositionally biased region" description="Polar residues" evidence="10">
    <location>
        <begin position="43"/>
        <end position="52"/>
    </location>
</feature>
<name>A0A820SU31_9BILA</name>
<evidence type="ECO:0000256" key="2">
    <source>
        <dbReference type="ARBA" id="ARBA00004496"/>
    </source>
</evidence>
<reference evidence="12" key="1">
    <citation type="submission" date="2021-02" db="EMBL/GenBank/DDBJ databases">
        <authorList>
            <person name="Nowell W R."/>
        </authorList>
    </citation>
    <scope>NUCLEOTIDE SEQUENCE</scope>
</reference>
<dbReference type="SMART" id="SM00339">
    <property type="entry name" value="FH"/>
    <property type="match status" value="1"/>
</dbReference>
<dbReference type="PROSITE" id="PS50039">
    <property type="entry name" value="FORK_HEAD_3"/>
    <property type="match status" value="1"/>
</dbReference>
<dbReference type="PANTHER" id="PTHR45767:SF2">
    <property type="entry name" value="FORKHEAD BOX PROTEIN O"/>
    <property type="match status" value="1"/>
</dbReference>
<evidence type="ECO:0000256" key="6">
    <source>
        <dbReference type="ARBA" id="ARBA00023125"/>
    </source>
</evidence>
<dbReference type="GO" id="GO:0000978">
    <property type="term" value="F:RNA polymerase II cis-regulatory region sequence-specific DNA binding"/>
    <property type="evidence" value="ECO:0007669"/>
    <property type="project" value="TreeGrafter"/>
</dbReference>
<dbReference type="GO" id="GO:0000981">
    <property type="term" value="F:DNA-binding transcription factor activity, RNA polymerase II-specific"/>
    <property type="evidence" value="ECO:0007669"/>
    <property type="project" value="TreeGrafter"/>
</dbReference>
<dbReference type="Proteomes" id="UP000676336">
    <property type="component" value="Unassembled WGS sequence"/>
</dbReference>
<accession>A0A820SU31</accession>
<keyword evidence="15" id="KW-1185">Reference proteome</keyword>
<evidence type="ECO:0000256" key="3">
    <source>
        <dbReference type="ARBA" id="ARBA00022473"/>
    </source>
</evidence>
<dbReference type="PANTHER" id="PTHR45767">
    <property type="entry name" value="FORKHEAD BOX PROTEIN O"/>
    <property type="match status" value="1"/>
</dbReference>
<proteinExistence type="predicted"/>
<dbReference type="Pfam" id="PF00250">
    <property type="entry name" value="Forkhead"/>
    <property type="match status" value="1"/>
</dbReference>
<dbReference type="GO" id="GO:0005737">
    <property type="term" value="C:cytoplasm"/>
    <property type="evidence" value="ECO:0007669"/>
    <property type="project" value="UniProtKB-SubCell"/>
</dbReference>
<dbReference type="PRINTS" id="PR00053">
    <property type="entry name" value="FORKHEAD"/>
</dbReference>
<evidence type="ECO:0000256" key="8">
    <source>
        <dbReference type="ARBA" id="ARBA00023242"/>
    </source>
</evidence>
<feature type="compositionally biased region" description="Low complexity" evidence="10">
    <location>
        <begin position="76"/>
        <end position="86"/>
    </location>
</feature>
<dbReference type="EMBL" id="CAJOBG010048061">
    <property type="protein sequence ID" value="CAF4463992.1"/>
    <property type="molecule type" value="Genomic_DNA"/>
</dbReference>
<sequence length="205" mass="23581">MHRSRHPIDVSLIVDDDNDDDVPHHHFIPSTTGDYSSLIVDSPSDTMYHRTQSPSPSPSPTSSLSLNNHTQDPQPATSSSSATASAHQPRRRLSHSLVDLNGSSNNIHRDRLRFNTWPRHRKEKRDILVEYDKRLAKSVIQELGIGINKTYRNPWGNLSYAQLITRAIDSSPWKRLTLNEVYEWIIKFVPYFKDKIDAKTSWGWK</sequence>
<comment type="subcellular location">
    <subcellularLocation>
        <location evidence="2">Cytoplasm</location>
    </subcellularLocation>
    <subcellularLocation>
        <location evidence="1 9">Nucleus</location>
    </subcellularLocation>
</comment>
<evidence type="ECO:0000256" key="7">
    <source>
        <dbReference type="ARBA" id="ARBA00023163"/>
    </source>
</evidence>
<evidence type="ECO:0000256" key="9">
    <source>
        <dbReference type="PROSITE-ProRule" id="PRU00089"/>
    </source>
</evidence>
<dbReference type="GO" id="GO:0005634">
    <property type="term" value="C:nucleus"/>
    <property type="evidence" value="ECO:0007669"/>
    <property type="project" value="UniProtKB-SubCell"/>
</dbReference>
<feature type="region of interest" description="Disordered" evidence="10">
    <location>
        <begin position="1"/>
        <end position="101"/>
    </location>
</feature>
<evidence type="ECO:0000256" key="4">
    <source>
        <dbReference type="ARBA" id="ARBA00022490"/>
    </source>
</evidence>
<keyword evidence="7" id="KW-0804">Transcription</keyword>